<accession>A0ABW2P1Q1</accession>
<sequence>MGIMRESNRVQFGFLSAWRDGTRTDWVAWNEALTVLTLVSRPDLVSVAHQIDRVFWETNRKINMCEITSEEEWAAARSTIEDARLIFINLARRQLADRPEPVARLAARPPFPEGGQQVAEVERPTQS</sequence>
<proteinExistence type="predicted"/>
<evidence type="ECO:0000313" key="2">
    <source>
        <dbReference type="EMBL" id="MFC7382447.1"/>
    </source>
</evidence>
<protein>
    <submittedName>
        <fullName evidence="2">Uncharacterized protein</fullName>
    </submittedName>
</protein>
<reference evidence="3" key="1">
    <citation type="journal article" date="2019" name="Int. J. Syst. Evol. Microbiol.">
        <title>The Global Catalogue of Microorganisms (GCM) 10K type strain sequencing project: providing services to taxonomists for standard genome sequencing and annotation.</title>
        <authorList>
            <consortium name="The Broad Institute Genomics Platform"/>
            <consortium name="The Broad Institute Genome Sequencing Center for Infectious Disease"/>
            <person name="Wu L."/>
            <person name="Ma J."/>
        </authorList>
    </citation>
    <scope>NUCLEOTIDE SEQUENCE [LARGE SCALE GENOMIC DNA]</scope>
    <source>
        <strain evidence="3">CECT 7649</strain>
    </source>
</reference>
<keyword evidence="3" id="KW-1185">Reference proteome</keyword>
<organism evidence="2 3">
    <name type="scientific">Sphaerisporangium rhizosphaerae</name>
    <dbReference type="NCBI Taxonomy" id="2269375"/>
    <lineage>
        <taxon>Bacteria</taxon>
        <taxon>Bacillati</taxon>
        <taxon>Actinomycetota</taxon>
        <taxon>Actinomycetes</taxon>
        <taxon>Streptosporangiales</taxon>
        <taxon>Streptosporangiaceae</taxon>
        <taxon>Sphaerisporangium</taxon>
    </lineage>
</organism>
<feature type="region of interest" description="Disordered" evidence="1">
    <location>
        <begin position="105"/>
        <end position="127"/>
    </location>
</feature>
<gene>
    <name evidence="2" type="ORF">ACFQSB_09560</name>
</gene>
<evidence type="ECO:0000256" key="1">
    <source>
        <dbReference type="SAM" id="MobiDB-lite"/>
    </source>
</evidence>
<evidence type="ECO:0000313" key="3">
    <source>
        <dbReference type="Proteomes" id="UP001596496"/>
    </source>
</evidence>
<dbReference type="EMBL" id="JBHTCG010000005">
    <property type="protein sequence ID" value="MFC7382447.1"/>
    <property type="molecule type" value="Genomic_DNA"/>
</dbReference>
<name>A0ABW2P1Q1_9ACTN</name>
<dbReference type="RefSeq" id="WP_380825705.1">
    <property type="nucleotide sequence ID" value="NZ_JBHTCG010000005.1"/>
</dbReference>
<comment type="caution">
    <text evidence="2">The sequence shown here is derived from an EMBL/GenBank/DDBJ whole genome shotgun (WGS) entry which is preliminary data.</text>
</comment>
<dbReference type="Proteomes" id="UP001596496">
    <property type="component" value="Unassembled WGS sequence"/>
</dbReference>